<dbReference type="AlphaFoldDB" id="A0A6C0F9Q6"/>
<name>A0A6C0F9Q6_9ZZZZ</name>
<organism evidence="1">
    <name type="scientific">viral metagenome</name>
    <dbReference type="NCBI Taxonomy" id="1070528"/>
    <lineage>
        <taxon>unclassified sequences</taxon>
        <taxon>metagenomes</taxon>
        <taxon>organismal metagenomes</taxon>
    </lineage>
</organism>
<dbReference type="InterPro" id="IPR005331">
    <property type="entry name" value="Sulfotransferase"/>
</dbReference>
<sequence>MVLISHRYKFIFLKTKKTGGTSIDAFFEKFCIPEEDEKYFKIKHASNIKISDAGIVGSRFRGGKATDNWRNHKPACIVQQQLGKEKFDEYYKFTIVRNPFDKAVSIYHYQSGFKEGTFIQWVRKNMLERLSSPNRGKHSIDWYIYTLDDSPICDHYLKFENLYSDIEELCKTLNITNYNMQQFPHFKRSKTRPHYSTFYKENGELAQDVIDHVAKFYQKEISYFDYKFEQDHN</sequence>
<dbReference type="Pfam" id="PF03567">
    <property type="entry name" value="Sulfotransfer_2"/>
    <property type="match status" value="1"/>
</dbReference>
<protein>
    <recommendedName>
        <fullName evidence="2">Sulfotransferase family protein</fullName>
    </recommendedName>
</protein>
<proteinExistence type="predicted"/>
<accession>A0A6C0F9Q6</accession>
<dbReference type="EMBL" id="MN738792">
    <property type="protein sequence ID" value="QHT37333.1"/>
    <property type="molecule type" value="Genomic_DNA"/>
</dbReference>
<evidence type="ECO:0008006" key="2">
    <source>
        <dbReference type="Google" id="ProtNLM"/>
    </source>
</evidence>
<dbReference type="SUPFAM" id="SSF52540">
    <property type="entry name" value="P-loop containing nucleoside triphosphate hydrolases"/>
    <property type="match status" value="1"/>
</dbReference>
<reference evidence="1" key="1">
    <citation type="journal article" date="2020" name="Nature">
        <title>Giant virus diversity and host interactions through global metagenomics.</title>
        <authorList>
            <person name="Schulz F."/>
            <person name="Roux S."/>
            <person name="Paez-Espino D."/>
            <person name="Jungbluth S."/>
            <person name="Walsh D.A."/>
            <person name="Denef V.J."/>
            <person name="McMahon K.D."/>
            <person name="Konstantinidis K.T."/>
            <person name="Eloe-Fadrosh E.A."/>
            <person name="Kyrpides N.C."/>
            <person name="Woyke T."/>
        </authorList>
    </citation>
    <scope>NUCLEOTIDE SEQUENCE</scope>
    <source>
        <strain evidence="1">GVMAG-S-ERX555967-131</strain>
    </source>
</reference>
<evidence type="ECO:0000313" key="1">
    <source>
        <dbReference type="EMBL" id="QHT37333.1"/>
    </source>
</evidence>
<dbReference type="GO" id="GO:0016020">
    <property type="term" value="C:membrane"/>
    <property type="evidence" value="ECO:0007669"/>
    <property type="project" value="InterPro"/>
</dbReference>
<dbReference type="Gene3D" id="3.40.50.300">
    <property type="entry name" value="P-loop containing nucleotide triphosphate hydrolases"/>
    <property type="match status" value="1"/>
</dbReference>
<dbReference type="InterPro" id="IPR027417">
    <property type="entry name" value="P-loop_NTPase"/>
</dbReference>
<dbReference type="GO" id="GO:0008146">
    <property type="term" value="F:sulfotransferase activity"/>
    <property type="evidence" value="ECO:0007669"/>
    <property type="project" value="InterPro"/>
</dbReference>